<proteinExistence type="predicted"/>
<protein>
    <submittedName>
        <fullName evidence="1">Uncharacterized protein</fullName>
    </submittedName>
</protein>
<comment type="caution">
    <text evidence="1">The sequence shown here is derived from an EMBL/GenBank/DDBJ whole genome shotgun (WGS) entry which is preliminary data.</text>
</comment>
<evidence type="ECO:0000313" key="2">
    <source>
        <dbReference type="Proteomes" id="UP001550853"/>
    </source>
</evidence>
<accession>A0ABV2YTH8</accession>
<keyword evidence="2" id="KW-1185">Reference proteome</keyword>
<gene>
    <name evidence="1" type="ORF">AB0E61_02970</name>
</gene>
<sequence>MRNDQRLCRLHRAARVGHLRSLVGRAQDACTEFLVSRALRRGLQPLRAALQTGRRVTNPAEYLTRPSACACACACLPVTDPQEKTS</sequence>
<evidence type="ECO:0000313" key="1">
    <source>
        <dbReference type="EMBL" id="MEU3709043.1"/>
    </source>
</evidence>
<name>A0ABV2YTH8_9ACTN</name>
<dbReference type="Proteomes" id="UP001550853">
    <property type="component" value="Unassembled WGS sequence"/>
</dbReference>
<organism evidence="1 2">
    <name type="scientific">Streptomyces catenulae</name>
    <dbReference type="NCBI Taxonomy" id="66875"/>
    <lineage>
        <taxon>Bacteria</taxon>
        <taxon>Bacillati</taxon>
        <taxon>Actinomycetota</taxon>
        <taxon>Actinomycetes</taxon>
        <taxon>Kitasatosporales</taxon>
        <taxon>Streptomycetaceae</taxon>
        <taxon>Streptomyces</taxon>
    </lineage>
</organism>
<dbReference type="RefSeq" id="WP_169750031.1">
    <property type="nucleotide sequence ID" value="NZ_JBEZVI010000002.1"/>
</dbReference>
<dbReference type="EMBL" id="JBEZVI010000002">
    <property type="protein sequence ID" value="MEU3709043.1"/>
    <property type="molecule type" value="Genomic_DNA"/>
</dbReference>
<reference evidence="1 2" key="1">
    <citation type="submission" date="2024-06" db="EMBL/GenBank/DDBJ databases">
        <title>The Natural Products Discovery Center: Release of the First 8490 Sequenced Strains for Exploring Actinobacteria Biosynthetic Diversity.</title>
        <authorList>
            <person name="Kalkreuter E."/>
            <person name="Kautsar S.A."/>
            <person name="Yang D."/>
            <person name="Bader C.D."/>
            <person name="Teijaro C.N."/>
            <person name="Fluegel L."/>
            <person name="Davis C.M."/>
            <person name="Simpson J.R."/>
            <person name="Lauterbach L."/>
            <person name="Steele A.D."/>
            <person name="Gui C."/>
            <person name="Meng S."/>
            <person name="Li G."/>
            <person name="Viehrig K."/>
            <person name="Ye F."/>
            <person name="Su P."/>
            <person name="Kiefer A.F."/>
            <person name="Nichols A."/>
            <person name="Cepeda A.J."/>
            <person name="Yan W."/>
            <person name="Fan B."/>
            <person name="Jiang Y."/>
            <person name="Adhikari A."/>
            <person name="Zheng C.-J."/>
            <person name="Schuster L."/>
            <person name="Cowan T.M."/>
            <person name="Smanski M.J."/>
            <person name="Chevrette M.G."/>
            <person name="De Carvalho L.P.S."/>
            <person name="Shen B."/>
        </authorList>
    </citation>
    <scope>NUCLEOTIDE SEQUENCE [LARGE SCALE GENOMIC DNA]</scope>
    <source>
        <strain evidence="1 2">NPDC033039</strain>
    </source>
</reference>